<dbReference type="Gene3D" id="1.10.1740.10">
    <property type="match status" value="1"/>
</dbReference>
<comment type="similarity">
    <text evidence="1">Belongs to the sigma-70 factor family. ECF subfamily.</text>
</comment>
<keyword evidence="2" id="KW-0805">Transcription regulation</keyword>
<proteinExistence type="inferred from homology"/>
<dbReference type="InterPro" id="IPR013324">
    <property type="entry name" value="RNA_pol_sigma_r3/r4-like"/>
</dbReference>
<dbReference type="InterPro" id="IPR036388">
    <property type="entry name" value="WH-like_DNA-bd_sf"/>
</dbReference>
<dbReference type="NCBIfam" id="TIGR02937">
    <property type="entry name" value="sigma70-ECF"/>
    <property type="match status" value="1"/>
</dbReference>
<keyword evidence="8" id="KW-1185">Reference proteome</keyword>
<dbReference type="Pfam" id="PF08281">
    <property type="entry name" value="Sigma70_r4_2"/>
    <property type="match status" value="1"/>
</dbReference>
<feature type="domain" description="RNA polymerase sigma factor 70 region 4 type 2" evidence="6">
    <location>
        <begin position="100"/>
        <end position="151"/>
    </location>
</feature>
<evidence type="ECO:0000256" key="1">
    <source>
        <dbReference type="ARBA" id="ARBA00010641"/>
    </source>
</evidence>
<dbReference type="RefSeq" id="WP_138850937.1">
    <property type="nucleotide sequence ID" value="NZ_CP040710.1"/>
</dbReference>
<protein>
    <submittedName>
        <fullName evidence="7">Sigma-70 family RNA polymerase sigma factor</fullName>
    </submittedName>
</protein>
<dbReference type="KEGG" id="asag:FGM00_00030"/>
<dbReference type="InterPro" id="IPR039425">
    <property type="entry name" value="RNA_pol_sigma-70-like"/>
</dbReference>
<dbReference type="Gene3D" id="1.10.10.10">
    <property type="entry name" value="Winged helix-like DNA-binding domain superfamily/Winged helix DNA-binding domain"/>
    <property type="match status" value="1"/>
</dbReference>
<dbReference type="CDD" id="cd06171">
    <property type="entry name" value="Sigma70_r4"/>
    <property type="match status" value="1"/>
</dbReference>
<dbReference type="InterPro" id="IPR014284">
    <property type="entry name" value="RNA_pol_sigma-70_dom"/>
</dbReference>
<dbReference type="PANTHER" id="PTHR43133">
    <property type="entry name" value="RNA POLYMERASE ECF-TYPE SIGMA FACTO"/>
    <property type="match status" value="1"/>
</dbReference>
<dbReference type="SUPFAM" id="SSF88659">
    <property type="entry name" value="Sigma3 and sigma4 domains of RNA polymerase sigma factors"/>
    <property type="match status" value="1"/>
</dbReference>
<accession>A0A5B7SNI3</accession>
<evidence type="ECO:0000256" key="4">
    <source>
        <dbReference type="ARBA" id="ARBA00023163"/>
    </source>
</evidence>
<gene>
    <name evidence="7" type="ORF">FGM00_00030</name>
</gene>
<dbReference type="AlphaFoldDB" id="A0A5B7SNI3"/>
<dbReference type="Proteomes" id="UP000310017">
    <property type="component" value="Chromosome"/>
</dbReference>
<dbReference type="GO" id="GO:0016987">
    <property type="term" value="F:sigma factor activity"/>
    <property type="evidence" value="ECO:0007669"/>
    <property type="project" value="UniProtKB-KW"/>
</dbReference>
<evidence type="ECO:0000313" key="7">
    <source>
        <dbReference type="EMBL" id="QCW98582.1"/>
    </source>
</evidence>
<evidence type="ECO:0000259" key="5">
    <source>
        <dbReference type="Pfam" id="PF04542"/>
    </source>
</evidence>
<evidence type="ECO:0000256" key="2">
    <source>
        <dbReference type="ARBA" id="ARBA00023015"/>
    </source>
</evidence>
<keyword evidence="4" id="KW-0804">Transcription</keyword>
<dbReference type="InterPro" id="IPR007627">
    <property type="entry name" value="RNA_pol_sigma70_r2"/>
</dbReference>
<dbReference type="OrthoDB" id="9795666at2"/>
<evidence type="ECO:0000313" key="8">
    <source>
        <dbReference type="Proteomes" id="UP000310017"/>
    </source>
</evidence>
<feature type="domain" description="RNA polymerase sigma-70 region 2" evidence="5">
    <location>
        <begin position="13"/>
        <end position="75"/>
    </location>
</feature>
<dbReference type="PANTHER" id="PTHR43133:SF62">
    <property type="entry name" value="RNA POLYMERASE SIGMA FACTOR SIGZ"/>
    <property type="match status" value="1"/>
</dbReference>
<dbReference type="GO" id="GO:0006352">
    <property type="term" value="P:DNA-templated transcription initiation"/>
    <property type="evidence" value="ECO:0007669"/>
    <property type="project" value="InterPro"/>
</dbReference>
<evidence type="ECO:0000259" key="6">
    <source>
        <dbReference type="Pfam" id="PF08281"/>
    </source>
</evidence>
<dbReference type="InterPro" id="IPR013325">
    <property type="entry name" value="RNA_pol_sigma_r2"/>
</dbReference>
<evidence type="ECO:0000256" key="3">
    <source>
        <dbReference type="ARBA" id="ARBA00023082"/>
    </source>
</evidence>
<dbReference type="SUPFAM" id="SSF88946">
    <property type="entry name" value="Sigma2 domain of RNA polymerase sigma factors"/>
    <property type="match status" value="1"/>
</dbReference>
<keyword evidence="3" id="KW-0731">Sigma factor</keyword>
<sequence>MEKEIERIWIDLHDELFRFVQGRVKNEQTAKDILQEVFLKIQLNLPSLKHTAKLTSWVYQITRNTITDTYRKSGKTTSIAPFDFPEEEGTDSEYAKLEGCINRKIKELSPKHEEAILLTAFKKYSQKDLATHLNISYSGTKSRVQKAKELLKEAILDCPSVASDSTGKLLGYDKKEG</sequence>
<reference evidence="7 8" key="1">
    <citation type="submission" date="2019-05" db="EMBL/GenBank/DDBJ databases">
        <title>Genome sequencing of F202Z8.</title>
        <authorList>
            <person name="Kwon Y.M."/>
        </authorList>
    </citation>
    <scope>NUCLEOTIDE SEQUENCE [LARGE SCALE GENOMIC DNA]</scope>
    <source>
        <strain evidence="7 8">F202Z8</strain>
    </source>
</reference>
<organism evidence="7 8">
    <name type="scientific">Aggregatimonas sangjinii</name>
    <dbReference type="NCBI Taxonomy" id="2583587"/>
    <lineage>
        <taxon>Bacteria</taxon>
        <taxon>Pseudomonadati</taxon>
        <taxon>Bacteroidota</taxon>
        <taxon>Flavobacteriia</taxon>
        <taxon>Flavobacteriales</taxon>
        <taxon>Flavobacteriaceae</taxon>
        <taxon>Aggregatimonas</taxon>
    </lineage>
</organism>
<dbReference type="Pfam" id="PF04542">
    <property type="entry name" value="Sigma70_r2"/>
    <property type="match status" value="1"/>
</dbReference>
<dbReference type="EMBL" id="CP040710">
    <property type="protein sequence ID" value="QCW98582.1"/>
    <property type="molecule type" value="Genomic_DNA"/>
</dbReference>
<name>A0A5B7SNI3_9FLAO</name>
<dbReference type="GO" id="GO:0003677">
    <property type="term" value="F:DNA binding"/>
    <property type="evidence" value="ECO:0007669"/>
    <property type="project" value="InterPro"/>
</dbReference>
<dbReference type="InterPro" id="IPR013249">
    <property type="entry name" value="RNA_pol_sigma70_r4_t2"/>
</dbReference>